<keyword evidence="3" id="KW-1185">Reference proteome</keyword>
<evidence type="ECO:0000313" key="3">
    <source>
        <dbReference type="Proteomes" id="UP000006878"/>
    </source>
</evidence>
<sequence>MADPGPQAERLLGRWMVRTDPDRQYSNLALLTDVTTPIVSALGDNDETDPLTDLRREPPPLTGLDRMVIPHVKDKELIGNAYKNLKTATYSMVDHHIRPRPVHVWTQRHGGSVLDAHR</sequence>
<proteinExistence type="predicted"/>
<dbReference type="Proteomes" id="UP000006878">
    <property type="component" value="Chromosome"/>
</dbReference>
<feature type="region of interest" description="Disordered" evidence="1">
    <location>
        <begin position="40"/>
        <end position="59"/>
    </location>
</feature>
<dbReference type="EMBL" id="FQ311875">
    <property type="protein sequence ID" value="CBT77170.1"/>
    <property type="molecule type" value="Genomic_DNA"/>
</dbReference>
<evidence type="ECO:0000256" key="1">
    <source>
        <dbReference type="SAM" id="MobiDB-lite"/>
    </source>
</evidence>
<accession>A0ABM9Q0Z0</accession>
<reference evidence="3" key="1">
    <citation type="journal article" date="2010" name="PLoS ONE">
        <title>The Arthrobacter arilaitensis Re117 genome sequence reveals its genetic adaptation to the surface of cheese.</title>
        <authorList>
            <person name="Monnet C."/>
            <person name="Loux V."/>
            <person name="Gibrat J.F."/>
            <person name="Spinnler E."/>
            <person name="Barbe V."/>
            <person name="Vacherie B."/>
            <person name="Gavory F."/>
            <person name="Gourbeyre E."/>
            <person name="Siguier P."/>
            <person name="Chandler M."/>
            <person name="Elleuch R."/>
            <person name="Irlinger F."/>
            <person name="Vallaeys T."/>
        </authorList>
    </citation>
    <scope>NUCLEOTIDE SEQUENCE</scope>
    <source>
        <strain evidence="3">DSM 16368 / CIP 108037 / IAM 15318 / JCM 13566 / Re117</strain>
    </source>
</reference>
<protein>
    <submittedName>
        <fullName evidence="2">Uncharacterized protein</fullName>
    </submittedName>
</protein>
<gene>
    <name evidence="2" type="ordered locus">AARI_29750</name>
</gene>
<reference evidence="3" key="2">
    <citation type="submission" date="2010-07" db="EMBL/GenBank/DDBJ databases">
        <title>Complete genome sequence of Arthrobacter arilaitensis (strain DSM 16368 / CIP 108037 / JCM 13566 / Re117).</title>
        <authorList>
            <person name="Genoscope."/>
        </authorList>
    </citation>
    <scope>NUCLEOTIDE SEQUENCE [LARGE SCALE GENOMIC DNA]</scope>
    <source>
        <strain evidence="3">DSM 16368 / CIP 108037 / IAM 15318 / JCM 13566 / Re117</strain>
    </source>
</reference>
<organism evidence="2 3">
    <name type="scientific">Glutamicibacter arilaitensis (strain DSM 16368 / CIP 108037 / IAM 15318 / JCM 13566 / NCIMB 14258 / Re117)</name>
    <name type="common">Arthrobacter arilaitensis</name>
    <dbReference type="NCBI Taxonomy" id="861360"/>
    <lineage>
        <taxon>Bacteria</taxon>
        <taxon>Bacillati</taxon>
        <taxon>Actinomycetota</taxon>
        <taxon>Actinomycetes</taxon>
        <taxon>Micrococcales</taxon>
        <taxon>Micrococcaceae</taxon>
        <taxon>Glutamicibacter</taxon>
    </lineage>
</organism>
<name>A0ABM9Q0Z0_GLUAR</name>
<evidence type="ECO:0000313" key="2">
    <source>
        <dbReference type="EMBL" id="CBT77170.1"/>
    </source>
</evidence>